<accession>A0A7Z0DSV5</accession>
<organism evidence="2 3">
    <name type="scientific">Nocardioides panzhihuensis</name>
    <dbReference type="NCBI Taxonomy" id="860243"/>
    <lineage>
        <taxon>Bacteria</taxon>
        <taxon>Bacillati</taxon>
        <taxon>Actinomycetota</taxon>
        <taxon>Actinomycetes</taxon>
        <taxon>Propionibacteriales</taxon>
        <taxon>Nocardioidaceae</taxon>
        <taxon>Nocardioides</taxon>
    </lineage>
</organism>
<gene>
    <name evidence="2" type="ORF">BJ988_005884</name>
</gene>
<dbReference type="RefSeq" id="WP_179661761.1">
    <property type="nucleotide sequence ID" value="NZ_JACBZR010000002.1"/>
</dbReference>
<dbReference type="EMBL" id="JACBZR010000002">
    <property type="protein sequence ID" value="NYI81176.1"/>
    <property type="molecule type" value="Genomic_DNA"/>
</dbReference>
<feature type="region of interest" description="Disordered" evidence="1">
    <location>
        <begin position="34"/>
        <end position="65"/>
    </location>
</feature>
<sequence length="65" mass="6980">MDDLLILLGLALWLGLWAARQLGWCGVRRGQASAAARRNRRHSSHGSVPEGGSDGPYVDAAGRRP</sequence>
<proteinExistence type="predicted"/>
<evidence type="ECO:0000256" key="1">
    <source>
        <dbReference type="SAM" id="MobiDB-lite"/>
    </source>
</evidence>
<reference evidence="2 3" key="1">
    <citation type="submission" date="2020-07" db="EMBL/GenBank/DDBJ databases">
        <title>Sequencing the genomes of 1000 actinobacteria strains.</title>
        <authorList>
            <person name="Klenk H.-P."/>
        </authorList>
    </citation>
    <scope>NUCLEOTIDE SEQUENCE [LARGE SCALE GENOMIC DNA]</scope>
    <source>
        <strain evidence="2 3">DSM 26487</strain>
    </source>
</reference>
<evidence type="ECO:0000313" key="3">
    <source>
        <dbReference type="Proteomes" id="UP000564496"/>
    </source>
</evidence>
<protein>
    <submittedName>
        <fullName evidence="2">Uncharacterized protein</fullName>
    </submittedName>
</protein>
<comment type="caution">
    <text evidence="2">The sequence shown here is derived from an EMBL/GenBank/DDBJ whole genome shotgun (WGS) entry which is preliminary data.</text>
</comment>
<dbReference type="Proteomes" id="UP000564496">
    <property type="component" value="Unassembled WGS sequence"/>
</dbReference>
<keyword evidence="3" id="KW-1185">Reference proteome</keyword>
<name>A0A7Z0DSV5_9ACTN</name>
<evidence type="ECO:0000313" key="2">
    <source>
        <dbReference type="EMBL" id="NYI81176.1"/>
    </source>
</evidence>
<dbReference type="AlphaFoldDB" id="A0A7Z0DSV5"/>